<sequence length="832" mass="90593">MTSISPPKSKSKSRSSATTDDNDEQYNRTTPKEKSLRVNALKAEHDKIRNDRAHTLNSKLPSSTEKSKLQRHTNTDSLPSAGQSASCGQCLTPNTIFYCALCLSERIISHHTNVRRVDEMRQKGKREASSLLGIESVDDHLENIGVEKERGPSARASIAPPDPFEQTSEHLENPSWQDIDRKRMLRANRYHLARLMDEAKARSSLLREDTRKRREKLATRESELAKRREMLDKANRYKDDPSATDEQKGITIPGIELLRADVQNLMRENNRLGQRLAGTRSVLAQEAYTVFRVQPPAGTMASARAAQGKSGPTSRSGRSKERYIPGAFVFDQQSTKRVEQVKAKGPTKDNNATPINPNDWTILGLVMPLSSDVKRFDRHKINGAITYTVQLLELVTFYLGISLPFLISHSSGTLFIKPNALWGSGTRQSLYLSSSSYTTLSATESHTGQSGFGSMGASMISNLGASTMSTLESFVQLPSGKNLPWSKNAPTTDSADMPVPRKEGVDEKTAAATKQFCTALTMLTYDVAYLAHQEGVQVDIVNAAGSILRLLHRTVNSPKAGWKAHATLNKEHRLDDLTFTELDFPQLAQVIEAGGTHSRIKQGASKSTSTYTKGRESQKSAASKTATSSNTKEIIDGSYIDARQAAQSILDVRKAEANEKKKAVEIAKVGHAPPVTTKRSSLAAERASVPSRLSTDRKALPSNRAGTLDFLRSSALPTQPGHAAGAGRESKSSGSNTSKSDEKKTSGRVSTSSKTSKNAELKSGTVVQKVPTPTSQTGDTKSSTAATSGGKVLFNGKEVKGKSTAESTKRGTTRMPVDGRKHDEDEDGWAVL</sequence>
<dbReference type="GO" id="GO:0005768">
    <property type="term" value="C:endosome"/>
    <property type="evidence" value="ECO:0007669"/>
    <property type="project" value="TreeGrafter"/>
</dbReference>
<dbReference type="Proteomes" id="UP000245771">
    <property type="component" value="Unassembled WGS sequence"/>
</dbReference>
<dbReference type="Pfam" id="PF10186">
    <property type="entry name" value="ATG14"/>
    <property type="match status" value="1"/>
</dbReference>
<evidence type="ECO:0000256" key="4">
    <source>
        <dbReference type="SAM" id="MobiDB-lite"/>
    </source>
</evidence>
<evidence type="ECO:0000256" key="1">
    <source>
        <dbReference type="ARBA" id="ARBA00009574"/>
    </source>
</evidence>
<gene>
    <name evidence="5" type="ORF">FA14DRAFT_189427</name>
</gene>
<reference evidence="5 6" key="1">
    <citation type="journal article" date="2018" name="Mol. Biol. Evol.">
        <title>Broad Genomic Sampling Reveals a Smut Pathogenic Ancestry of the Fungal Clade Ustilaginomycotina.</title>
        <authorList>
            <person name="Kijpornyongpan T."/>
            <person name="Mondo S.J."/>
            <person name="Barry K."/>
            <person name="Sandor L."/>
            <person name="Lee J."/>
            <person name="Lipzen A."/>
            <person name="Pangilinan J."/>
            <person name="LaButti K."/>
            <person name="Hainaut M."/>
            <person name="Henrissat B."/>
            <person name="Grigoriev I.V."/>
            <person name="Spatafora J.W."/>
            <person name="Aime M.C."/>
        </authorList>
    </citation>
    <scope>NUCLEOTIDE SEQUENCE [LARGE SCALE GENOMIC DNA]</scope>
    <source>
        <strain evidence="5 6">MCA 3882</strain>
    </source>
</reference>
<evidence type="ECO:0000256" key="3">
    <source>
        <dbReference type="ARBA" id="ARBA00023054"/>
    </source>
</evidence>
<dbReference type="RefSeq" id="XP_025355764.1">
    <property type="nucleotide sequence ID" value="XM_025501724.1"/>
</dbReference>
<dbReference type="InParanoid" id="A0A316VD23"/>
<dbReference type="PANTHER" id="PTHR15157">
    <property type="entry name" value="UV RADIATION RESISTANCE-ASSOCIATED GENE PROTEIN"/>
    <property type="match status" value="1"/>
</dbReference>
<proteinExistence type="inferred from homology"/>
<feature type="region of interest" description="Disordered" evidence="4">
    <location>
        <begin position="595"/>
        <end position="628"/>
    </location>
</feature>
<protein>
    <recommendedName>
        <fullName evidence="2">Autophagy-related protein 14</fullName>
    </recommendedName>
</protein>
<dbReference type="PANTHER" id="PTHR15157:SF5">
    <property type="entry name" value="UV RADIATION RESISTANCE-ASSOCIATED GENE PROTEIN"/>
    <property type="match status" value="1"/>
</dbReference>
<dbReference type="GeneID" id="37023505"/>
<feature type="region of interest" description="Disordered" evidence="4">
    <location>
        <begin position="668"/>
        <end position="832"/>
    </location>
</feature>
<name>A0A316VD23_9BASI</name>
<feature type="compositionally biased region" description="Basic and acidic residues" evidence="4">
    <location>
        <begin position="30"/>
        <end position="54"/>
    </location>
</feature>
<dbReference type="GO" id="GO:0035493">
    <property type="term" value="P:SNARE complex assembly"/>
    <property type="evidence" value="ECO:0007669"/>
    <property type="project" value="TreeGrafter"/>
</dbReference>
<dbReference type="EMBL" id="KZ819603">
    <property type="protein sequence ID" value="PWN35462.1"/>
    <property type="molecule type" value="Genomic_DNA"/>
</dbReference>
<comment type="similarity">
    <text evidence="1">Belongs to the ATG14 family.</text>
</comment>
<feature type="compositionally biased region" description="Polar residues" evidence="4">
    <location>
        <begin position="771"/>
        <end position="787"/>
    </location>
</feature>
<dbReference type="OrthoDB" id="16772at2759"/>
<feature type="region of interest" description="Disordered" evidence="4">
    <location>
        <begin position="299"/>
        <end position="319"/>
    </location>
</feature>
<feature type="compositionally biased region" description="Polar residues" evidence="4">
    <location>
        <begin position="55"/>
        <end position="64"/>
    </location>
</feature>
<dbReference type="GO" id="GO:0000149">
    <property type="term" value="F:SNARE binding"/>
    <property type="evidence" value="ECO:0007669"/>
    <property type="project" value="TreeGrafter"/>
</dbReference>
<evidence type="ECO:0000313" key="5">
    <source>
        <dbReference type="EMBL" id="PWN35462.1"/>
    </source>
</evidence>
<feature type="compositionally biased region" description="Basic and acidic residues" evidence="4">
    <location>
        <begin position="797"/>
        <end position="809"/>
    </location>
</feature>
<dbReference type="InterPro" id="IPR018791">
    <property type="entry name" value="UV_resistance/autophagy_Atg14"/>
</dbReference>
<feature type="compositionally biased region" description="Polar residues" evidence="4">
    <location>
        <begin position="747"/>
        <end position="758"/>
    </location>
</feature>
<evidence type="ECO:0000313" key="6">
    <source>
        <dbReference type="Proteomes" id="UP000245771"/>
    </source>
</evidence>
<feature type="region of interest" description="Disordered" evidence="4">
    <location>
        <begin position="1"/>
        <end position="85"/>
    </location>
</feature>
<keyword evidence="6" id="KW-1185">Reference proteome</keyword>
<accession>A0A316VD23</accession>
<feature type="region of interest" description="Disordered" evidence="4">
    <location>
        <begin position="149"/>
        <end position="172"/>
    </location>
</feature>
<keyword evidence="3" id="KW-0175">Coiled coil</keyword>
<dbReference type="GO" id="GO:0000323">
    <property type="term" value="C:lytic vacuole"/>
    <property type="evidence" value="ECO:0007669"/>
    <property type="project" value="TreeGrafter"/>
</dbReference>
<evidence type="ECO:0000256" key="2">
    <source>
        <dbReference type="ARBA" id="ARBA00013807"/>
    </source>
</evidence>
<organism evidence="5 6">
    <name type="scientific">Meira miltonrushii</name>
    <dbReference type="NCBI Taxonomy" id="1280837"/>
    <lineage>
        <taxon>Eukaryota</taxon>
        <taxon>Fungi</taxon>
        <taxon>Dikarya</taxon>
        <taxon>Basidiomycota</taxon>
        <taxon>Ustilaginomycotina</taxon>
        <taxon>Exobasidiomycetes</taxon>
        <taxon>Exobasidiales</taxon>
        <taxon>Brachybasidiaceae</taxon>
        <taxon>Meira</taxon>
    </lineage>
</organism>
<feature type="compositionally biased region" description="Polar residues" evidence="4">
    <location>
        <begin position="75"/>
        <end position="85"/>
    </location>
</feature>
<feature type="compositionally biased region" description="Low complexity" evidence="4">
    <location>
        <begin position="619"/>
        <end position="628"/>
    </location>
</feature>
<dbReference type="AlphaFoldDB" id="A0A316VD23"/>
<dbReference type="GO" id="GO:0032991">
    <property type="term" value="C:protein-containing complex"/>
    <property type="evidence" value="ECO:0007669"/>
    <property type="project" value="UniProtKB-ARBA"/>
</dbReference>